<name>A0A2K1QVH5_9PEZI</name>
<gene>
    <name evidence="2" type="ORF">CAC42_1797</name>
</gene>
<comment type="caution">
    <text evidence="2">The sequence shown here is derived from an EMBL/GenBank/DDBJ whole genome shotgun (WGS) entry which is preliminary data.</text>
</comment>
<sequence>MQSFLQIPGLGLATSNSNPTGPQNGLSPFTNFTSAPSTSPHDTSTAFGENLAALSSTSKPTGYHNVSAYATNAHQSTNYPPPGALQPQQAESSKEEGETPSLTSTPAAAPAKGFAGPQDNGLGKQSATSSPSGQNSVATKTSSQSREAYMAKLVALKTAKPSAPTSKQPSLNTAPSLGAGQGPTSSTTTGEKPSLSKPAPKRDLTEILKQKIAELKAQKAKAASEQAGPPLLDQSMTSQPATPAVASPLAQTPPRTGNSTPLKRKRPTAAEMNESGSETYSRGFGPSNGQPVTRMKDTYDDERMIIEASSSEEEDDDDGTEVVDQPADKVTRMMEEINALKARLHAKEQQRISLSKSSAATTQPKPSTFSEVGSRLLDQAAQAVRAVPDEEASTSMPSSNIDTPVAETSTMDIDTVTNADADLVASSGGDTATQATNIASPVEATDQAIGGPRHLQESAADLPMVDDNQALPEAPSFGSQATTPPTEQMFLPQSSAENLGATTNGAESQSHQGTNSSDPTDVSVAPTPETSSTTNSSSQADSPESDDSDAMDMSSDHSSDFGTIELELPSTATPRAPSLPTAAGSGEIEDEDEYEPESALDKDPSLSPPQPDSPGAWERPADLFPPTAKVIIHNESGSMEAGVAPQSQQTQLAKPFVPYESKRKFASDVFMPLPP</sequence>
<feature type="compositionally biased region" description="Polar residues" evidence="1">
    <location>
        <begin position="477"/>
        <end position="520"/>
    </location>
</feature>
<feature type="compositionally biased region" description="Polar residues" evidence="1">
    <location>
        <begin position="68"/>
        <end position="78"/>
    </location>
</feature>
<evidence type="ECO:0000313" key="2">
    <source>
        <dbReference type="EMBL" id="PNS19061.1"/>
    </source>
</evidence>
<feature type="region of interest" description="Disordered" evidence="1">
    <location>
        <begin position="421"/>
        <end position="624"/>
    </location>
</feature>
<feature type="compositionally biased region" description="Polar residues" evidence="1">
    <location>
        <begin position="163"/>
        <end position="175"/>
    </location>
</feature>
<feature type="compositionally biased region" description="Polar residues" evidence="1">
    <location>
        <begin position="249"/>
        <end position="261"/>
    </location>
</feature>
<evidence type="ECO:0000313" key="3">
    <source>
        <dbReference type="Proteomes" id="UP000243797"/>
    </source>
</evidence>
<feature type="compositionally biased region" description="Polar residues" evidence="1">
    <location>
        <begin position="123"/>
        <end position="146"/>
    </location>
</feature>
<reference evidence="2 3" key="1">
    <citation type="submission" date="2017-06" db="EMBL/GenBank/DDBJ databases">
        <title>Draft genome sequence of a variant of Elsinoe murrayae.</title>
        <authorList>
            <person name="Cheng Q."/>
        </authorList>
    </citation>
    <scope>NUCLEOTIDE SEQUENCE [LARGE SCALE GENOMIC DNA]</scope>
    <source>
        <strain evidence="2 3">CQ-2017a</strain>
    </source>
</reference>
<evidence type="ECO:0000256" key="1">
    <source>
        <dbReference type="SAM" id="MobiDB-lite"/>
    </source>
</evidence>
<feature type="compositionally biased region" description="Polar residues" evidence="1">
    <location>
        <begin position="13"/>
        <end position="60"/>
    </location>
</feature>
<accession>A0A2K1QVH5</accession>
<dbReference type="Proteomes" id="UP000243797">
    <property type="component" value="Unassembled WGS sequence"/>
</dbReference>
<proteinExistence type="predicted"/>
<dbReference type="OrthoDB" id="10687888at2759"/>
<feature type="compositionally biased region" description="Low complexity" evidence="1">
    <location>
        <begin position="99"/>
        <end position="117"/>
    </location>
</feature>
<dbReference type="EMBL" id="NKHZ01000033">
    <property type="protein sequence ID" value="PNS19061.1"/>
    <property type="molecule type" value="Genomic_DNA"/>
</dbReference>
<feature type="compositionally biased region" description="Basic and acidic residues" evidence="1">
    <location>
        <begin position="200"/>
        <end position="217"/>
    </location>
</feature>
<protein>
    <submittedName>
        <fullName evidence="2">Uncharacterized protein</fullName>
    </submittedName>
</protein>
<feature type="region of interest" description="Disordered" evidence="1">
    <location>
        <begin position="1"/>
        <end position="329"/>
    </location>
</feature>
<feature type="region of interest" description="Disordered" evidence="1">
    <location>
        <begin position="347"/>
        <end position="406"/>
    </location>
</feature>
<dbReference type="InParanoid" id="A0A2K1QVH5"/>
<dbReference type="AlphaFoldDB" id="A0A2K1QVH5"/>
<feature type="compositionally biased region" description="Basic and acidic residues" evidence="1">
    <location>
        <begin position="294"/>
        <end position="305"/>
    </location>
</feature>
<feature type="compositionally biased region" description="Polar residues" evidence="1">
    <location>
        <begin position="182"/>
        <end position="191"/>
    </location>
</feature>
<feature type="compositionally biased region" description="Low complexity" evidence="1">
    <location>
        <begin position="530"/>
        <end position="542"/>
    </location>
</feature>
<organism evidence="2 3">
    <name type="scientific">Sphaceloma murrayae</name>
    <dbReference type="NCBI Taxonomy" id="2082308"/>
    <lineage>
        <taxon>Eukaryota</taxon>
        <taxon>Fungi</taxon>
        <taxon>Dikarya</taxon>
        <taxon>Ascomycota</taxon>
        <taxon>Pezizomycotina</taxon>
        <taxon>Dothideomycetes</taxon>
        <taxon>Dothideomycetidae</taxon>
        <taxon>Myriangiales</taxon>
        <taxon>Elsinoaceae</taxon>
        <taxon>Sphaceloma</taxon>
    </lineage>
</organism>
<feature type="compositionally biased region" description="Polar residues" evidence="1">
    <location>
        <begin position="351"/>
        <end position="371"/>
    </location>
</feature>
<feature type="compositionally biased region" description="Acidic residues" evidence="1">
    <location>
        <begin position="587"/>
        <end position="598"/>
    </location>
</feature>
<keyword evidence="3" id="KW-1185">Reference proteome</keyword>
<feature type="compositionally biased region" description="Polar residues" evidence="1">
    <location>
        <begin position="428"/>
        <end position="439"/>
    </location>
</feature>
<feature type="compositionally biased region" description="Polar residues" evidence="1">
    <location>
        <begin position="393"/>
        <end position="406"/>
    </location>
</feature>
<feature type="compositionally biased region" description="Acidic residues" evidence="1">
    <location>
        <begin position="310"/>
        <end position="321"/>
    </location>
</feature>